<keyword evidence="2" id="KW-0812">Transmembrane</keyword>
<keyword evidence="2" id="KW-1133">Transmembrane helix</keyword>
<dbReference type="Proteomes" id="UP000826271">
    <property type="component" value="Unassembled WGS sequence"/>
</dbReference>
<evidence type="ECO:0000313" key="3">
    <source>
        <dbReference type="EMBL" id="KAG8373963.1"/>
    </source>
</evidence>
<proteinExistence type="predicted"/>
<organism evidence="3 4">
    <name type="scientific">Buddleja alternifolia</name>
    <dbReference type="NCBI Taxonomy" id="168488"/>
    <lineage>
        <taxon>Eukaryota</taxon>
        <taxon>Viridiplantae</taxon>
        <taxon>Streptophyta</taxon>
        <taxon>Embryophyta</taxon>
        <taxon>Tracheophyta</taxon>
        <taxon>Spermatophyta</taxon>
        <taxon>Magnoliopsida</taxon>
        <taxon>eudicotyledons</taxon>
        <taxon>Gunneridae</taxon>
        <taxon>Pentapetalae</taxon>
        <taxon>asterids</taxon>
        <taxon>lamiids</taxon>
        <taxon>Lamiales</taxon>
        <taxon>Scrophulariaceae</taxon>
        <taxon>Buddlejeae</taxon>
        <taxon>Buddleja</taxon>
    </lineage>
</organism>
<gene>
    <name evidence="3" type="ORF">BUALT_Bualt11G0080700</name>
</gene>
<evidence type="ECO:0000313" key="4">
    <source>
        <dbReference type="Proteomes" id="UP000826271"/>
    </source>
</evidence>
<protein>
    <recommendedName>
        <fullName evidence="5">Transmembrane protein</fullName>
    </recommendedName>
</protein>
<evidence type="ECO:0000256" key="2">
    <source>
        <dbReference type="SAM" id="Phobius"/>
    </source>
</evidence>
<feature type="transmembrane region" description="Helical" evidence="2">
    <location>
        <begin position="149"/>
        <end position="168"/>
    </location>
</feature>
<accession>A0AAV6WUA9</accession>
<feature type="transmembrane region" description="Helical" evidence="2">
    <location>
        <begin position="118"/>
        <end position="137"/>
    </location>
</feature>
<evidence type="ECO:0008006" key="5">
    <source>
        <dbReference type="Google" id="ProtNLM"/>
    </source>
</evidence>
<reference evidence="3" key="1">
    <citation type="submission" date="2019-10" db="EMBL/GenBank/DDBJ databases">
        <authorList>
            <person name="Zhang R."/>
            <person name="Pan Y."/>
            <person name="Wang J."/>
            <person name="Ma R."/>
            <person name="Yu S."/>
        </authorList>
    </citation>
    <scope>NUCLEOTIDE SEQUENCE</scope>
    <source>
        <strain evidence="3">LA-IB0</strain>
        <tissue evidence="3">Leaf</tissue>
    </source>
</reference>
<keyword evidence="4" id="KW-1185">Reference proteome</keyword>
<comment type="caution">
    <text evidence="3">The sequence shown here is derived from an EMBL/GenBank/DDBJ whole genome shotgun (WGS) entry which is preliminary data.</text>
</comment>
<dbReference type="PANTHER" id="PTHR36787">
    <property type="entry name" value="TRANSMEMBRANE PROTEIN"/>
    <property type="match status" value="1"/>
</dbReference>
<feature type="compositionally biased region" description="Low complexity" evidence="1">
    <location>
        <begin position="179"/>
        <end position="191"/>
    </location>
</feature>
<name>A0AAV6WUA9_9LAMI</name>
<sequence>MILLQVPTFGDLKSPNSNIPTFPIMYPTLVPGLFPPQLDHEQMNRQRGLYAVPVLPFMQPVAGFPSNIPNTLIPFTYNVPTERSAPEIREAGGEQGQPGEQHQQAGPQRQVIVRRFQIAIQLDLLLILKLAAVIFLFNQDGSKQRLTLLVFFAILVYLYQTGALAPVIRWLSQGMRRAAAPPEPQRPAVRADNLPAAGGQGNENVGAEGPRVGENENQQVNEGNGAIENENAGQGGQGEAVNRWWVIVKEIQMIVFGFITSLLPGFHNNID</sequence>
<feature type="region of interest" description="Disordered" evidence="1">
    <location>
        <begin position="179"/>
        <end position="218"/>
    </location>
</feature>
<keyword evidence="2" id="KW-0472">Membrane</keyword>
<dbReference type="EMBL" id="WHWC01000011">
    <property type="protein sequence ID" value="KAG8373963.1"/>
    <property type="molecule type" value="Genomic_DNA"/>
</dbReference>
<dbReference type="AlphaFoldDB" id="A0AAV6WUA9"/>
<evidence type="ECO:0000256" key="1">
    <source>
        <dbReference type="SAM" id="MobiDB-lite"/>
    </source>
</evidence>